<sequence length="110" mass="12300">MSFVNIGATPTPPPPPQSSSSLPCLMTLQKETSMVEFFDPMYNVITTQKTSIPKFRGARIRSSKANLVAHESWQPRINTIRNDIIELPDLLDENENCCSAWTFLCPPDSS</sequence>
<accession>A0AAV9MGY3</accession>
<organism evidence="2 3">
    <name type="scientific">Solanum pinnatisectum</name>
    <name type="common">tansyleaf nightshade</name>
    <dbReference type="NCBI Taxonomy" id="50273"/>
    <lineage>
        <taxon>Eukaryota</taxon>
        <taxon>Viridiplantae</taxon>
        <taxon>Streptophyta</taxon>
        <taxon>Embryophyta</taxon>
        <taxon>Tracheophyta</taxon>
        <taxon>Spermatophyta</taxon>
        <taxon>Magnoliopsida</taxon>
        <taxon>eudicotyledons</taxon>
        <taxon>Gunneridae</taxon>
        <taxon>Pentapetalae</taxon>
        <taxon>asterids</taxon>
        <taxon>lamiids</taxon>
        <taxon>Solanales</taxon>
        <taxon>Solanaceae</taxon>
        <taxon>Solanoideae</taxon>
        <taxon>Solaneae</taxon>
        <taxon>Solanum</taxon>
    </lineage>
</organism>
<reference evidence="2 3" key="1">
    <citation type="submission" date="2023-10" db="EMBL/GenBank/DDBJ databases">
        <title>Genome-Wide Identification Analysis in wild type Solanum Pinnatisectum Reveals Some Genes Defensing Phytophthora Infestans.</title>
        <authorList>
            <person name="Sun C."/>
        </authorList>
    </citation>
    <scope>NUCLEOTIDE SEQUENCE [LARGE SCALE GENOMIC DNA]</scope>
    <source>
        <strain evidence="2">LQN</strain>
        <tissue evidence="2">Leaf</tissue>
    </source>
</reference>
<evidence type="ECO:0000313" key="3">
    <source>
        <dbReference type="Proteomes" id="UP001311915"/>
    </source>
</evidence>
<name>A0AAV9MGY3_9SOLN</name>
<evidence type="ECO:0000256" key="1">
    <source>
        <dbReference type="SAM" id="MobiDB-lite"/>
    </source>
</evidence>
<proteinExistence type="predicted"/>
<protein>
    <submittedName>
        <fullName evidence="2">Uncharacterized protein</fullName>
    </submittedName>
</protein>
<dbReference type="Proteomes" id="UP001311915">
    <property type="component" value="Unassembled WGS sequence"/>
</dbReference>
<keyword evidence="3" id="KW-1185">Reference proteome</keyword>
<dbReference type="EMBL" id="JAWPEI010000001">
    <property type="protein sequence ID" value="KAK4737213.1"/>
    <property type="molecule type" value="Genomic_DNA"/>
</dbReference>
<gene>
    <name evidence="2" type="ORF">R3W88_000910</name>
</gene>
<dbReference type="AlphaFoldDB" id="A0AAV9MGY3"/>
<comment type="caution">
    <text evidence="2">The sequence shown here is derived from an EMBL/GenBank/DDBJ whole genome shotgun (WGS) entry which is preliminary data.</text>
</comment>
<evidence type="ECO:0000313" key="2">
    <source>
        <dbReference type="EMBL" id="KAK4737213.1"/>
    </source>
</evidence>
<feature type="region of interest" description="Disordered" evidence="1">
    <location>
        <begin position="1"/>
        <end position="21"/>
    </location>
</feature>